<evidence type="ECO:0008006" key="5">
    <source>
        <dbReference type="Google" id="ProtNLM"/>
    </source>
</evidence>
<keyword evidence="2" id="KW-0472">Membrane</keyword>
<name>A0A1M6Z0Q7_9BACT</name>
<feature type="transmembrane region" description="Helical" evidence="2">
    <location>
        <begin position="12"/>
        <end position="31"/>
    </location>
</feature>
<proteinExistence type="predicted"/>
<evidence type="ECO:0000313" key="4">
    <source>
        <dbReference type="Proteomes" id="UP000183994"/>
    </source>
</evidence>
<dbReference type="InterPro" id="IPR002110">
    <property type="entry name" value="Ankyrin_rpt"/>
</dbReference>
<evidence type="ECO:0000256" key="2">
    <source>
        <dbReference type="SAM" id="Phobius"/>
    </source>
</evidence>
<dbReference type="SUPFAM" id="SSF48403">
    <property type="entry name" value="Ankyrin repeat"/>
    <property type="match status" value="1"/>
</dbReference>
<keyword evidence="2" id="KW-1133">Transmembrane helix</keyword>
<accession>A0A1M6Z0Q7</accession>
<dbReference type="EMBL" id="FQZU01000054">
    <property type="protein sequence ID" value="SHL23963.1"/>
    <property type="molecule type" value="Genomic_DNA"/>
</dbReference>
<sequence length="405" mass="45204">MNRLYSKKTLRVLLPAIAVANIFLAGVSIFLKGGKQVEPAVQENKALAQAIITPENETSEADGQENGLSNQEPLLPANTVKNKRAEPAVSEADREAVDKFKAKWDRWAPYAEINQLLEKGRWDEILRMVREGEFGVNQPVNPAGMTLIEIALKRSYMEGVRALYELGADLTPPGRNIVRIVCSAGNLEGLKFLHDHGVDITGEYGISGLRSAIRHDYLDIIDYFMELGLSPEVAEGSSRDVLSMSITPKTFGETTRRLMELGYELEDKHVYEIAGTANPVLVEILLENGFDLGSIGMDQRQIRLYLDKIFQYYESQGIDLIPDSIFEGETFMDAVINSRNTDVAFLQYLETKGLYANQTQLERVRYFSENYSEQVILLGGKGGAYGIHYPHAAKVAEYIAQQLGE</sequence>
<reference evidence="4" key="1">
    <citation type="submission" date="2016-11" db="EMBL/GenBank/DDBJ databases">
        <authorList>
            <person name="Varghese N."/>
            <person name="Submissions S."/>
        </authorList>
    </citation>
    <scope>NUCLEOTIDE SEQUENCE [LARGE SCALE GENOMIC DNA]</scope>
    <source>
        <strain evidence="4">DSM 16219</strain>
    </source>
</reference>
<dbReference type="SMART" id="SM00248">
    <property type="entry name" value="ANK"/>
    <property type="match status" value="3"/>
</dbReference>
<evidence type="ECO:0000313" key="3">
    <source>
        <dbReference type="EMBL" id="SHL23963.1"/>
    </source>
</evidence>
<dbReference type="InterPro" id="IPR036770">
    <property type="entry name" value="Ankyrin_rpt-contain_sf"/>
</dbReference>
<feature type="region of interest" description="Disordered" evidence="1">
    <location>
        <begin position="55"/>
        <end position="87"/>
    </location>
</feature>
<dbReference type="RefSeq" id="WP_170868460.1">
    <property type="nucleotide sequence ID" value="NZ_FQZU01000054.1"/>
</dbReference>
<gene>
    <name evidence="3" type="ORF">SAMN02745216_04880</name>
</gene>
<dbReference type="Proteomes" id="UP000183994">
    <property type="component" value="Unassembled WGS sequence"/>
</dbReference>
<keyword evidence="2" id="KW-0812">Transmembrane</keyword>
<organism evidence="3 4">
    <name type="scientific">Desulfatibacillum alkenivorans DSM 16219</name>
    <dbReference type="NCBI Taxonomy" id="1121393"/>
    <lineage>
        <taxon>Bacteria</taxon>
        <taxon>Pseudomonadati</taxon>
        <taxon>Thermodesulfobacteriota</taxon>
        <taxon>Desulfobacteria</taxon>
        <taxon>Desulfobacterales</taxon>
        <taxon>Desulfatibacillaceae</taxon>
        <taxon>Desulfatibacillum</taxon>
    </lineage>
</organism>
<protein>
    <recommendedName>
        <fullName evidence="5">Ankyrin repeat-containing protein</fullName>
    </recommendedName>
</protein>
<dbReference type="STRING" id="1121393.SAMN02745216_04880"/>
<keyword evidence="4" id="KW-1185">Reference proteome</keyword>
<evidence type="ECO:0000256" key="1">
    <source>
        <dbReference type="SAM" id="MobiDB-lite"/>
    </source>
</evidence>
<dbReference type="Gene3D" id="1.25.40.20">
    <property type="entry name" value="Ankyrin repeat-containing domain"/>
    <property type="match status" value="1"/>
</dbReference>
<dbReference type="AlphaFoldDB" id="A0A1M6Z0Q7"/>